<organism evidence="1">
    <name type="scientific">freshwater metagenome</name>
    <dbReference type="NCBI Taxonomy" id="449393"/>
    <lineage>
        <taxon>unclassified sequences</taxon>
        <taxon>metagenomes</taxon>
        <taxon>ecological metagenomes</taxon>
    </lineage>
</organism>
<accession>A0A6J6RXZ9</accession>
<sequence>MHSLDKSARLHSVSNSAIPMREAKKVETLHRIRACALGLTDAHGLDGWTMDDLADAAQVSRRTLFNYVPGKIDAIIGSGPEFRDEDLVLFRAGGPTGSLVADLAALSQAMLADKEFERDTIAARRRIFTTNPRLAVIAHERFEEVSQTLVDHILAREGAGFGADRARLLVRLLVAIFDSALLQMLADDDPAPLDELFDAAVVTARELLA</sequence>
<proteinExistence type="predicted"/>
<gene>
    <name evidence="1" type="ORF">UFOPK2579_02369</name>
</gene>
<dbReference type="SUPFAM" id="SSF46689">
    <property type="entry name" value="Homeodomain-like"/>
    <property type="match status" value="1"/>
</dbReference>
<dbReference type="EMBL" id="CAEZXR010000345">
    <property type="protein sequence ID" value="CAB4727372.1"/>
    <property type="molecule type" value="Genomic_DNA"/>
</dbReference>
<dbReference type="InterPro" id="IPR009057">
    <property type="entry name" value="Homeodomain-like_sf"/>
</dbReference>
<protein>
    <submittedName>
        <fullName evidence="1">Unannotated protein</fullName>
    </submittedName>
</protein>
<name>A0A6J6RXZ9_9ZZZZ</name>
<dbReference type="Gene3D" id="1.10.357.10">
    <property type="entry name" value="Tetracycline Repressor, domain 2"/>
    <property type="match status" value="1"/>
</dbReference>
<evidence type="ECO:0000313" key="1">
    <source>
        <dbReference type="EMBL" id="CAB4727372.1"/>
    </source>
</evidence>
<reference evidence="1" key="1">
    <citation type="submission" date="2020-05" db="EMBL/GenBank/DDBJ databases">
        <authorList>
            <person name="Chiriac C."/>
            <person name="Salcher M."/>
            <person name="Ghai R."/>
            <person name="Kavagutti S V."/>
        </authorList>
    </citation>
    <scope>NUCLEOTIDE SEQUENCE</scope>
</reference>
<dbReference type="AlphaFoldDB" id="A0A6J6RXZ9"/>